<dbReference type="EMBL" id="HG994585">
    <property type="protein sequence ID" value="CAF2980563.1"/>
    <property type="molecule type" value="Genomic_DNA"/>
</dbReference>
<organism evidence="4 5">
    <name type="scientific">Lepeophtheirus salmonis</name>
    <name type="common">Salmon louse</name>
    <name type="synonym">Caligus salmonis</name>
    <dbReference type="NCBI Taxonomy" id="72036"/>
    <lineage>
        <taxon>Eukaryota</taxon>
        <taxon>Metazoa</taxon>
        <taxon>Ecdysozoa</taxon>
        <taxon>Arthropoda</taxon>
        <taxon>Crustacea</taxon>
        <taxon>Multicrustacea</taxon>
        <taxon>Hexanauplia</taxon>
        <taxon>Copepoda</taxon>
        <taxon>Siphonostomatoida</taxon>
        <taxon>Caligidae</taxon>
        <taxon>Lepeophtheirus</taxon>
    </lineage>
</organism>
<evidence type="ECO:0000259" key="1">
    <source>
        <dbReference type="Pfam" id="PF09324"/>
    </source>
</evidence>
<feature type="domain" description="Mon2/Sec7/BIG1-like HDS" evidence="1">
    <location>
        <begin position="681"/>
        <end position="754"/>
    </location>
</feature>
<reference evidence="4" key="1">
    <citation type="submission" date="2021-02" db="EMBL/GenBank/DDBJ databases">
        <authorList>
            <person name="Bekaert M."/>
        </authorList>
    </citation>
    <scope>NUCLEOTIDE SEQUENCE</scope>
    <source>
        <strain evidence="4">IoA-00</strain>
    </source>
</reference>
<dbReference type="Pfam" id="PF16213">
    <property type="entry name" value="DCB"/>
    <property type="match status" value="1"/>
</dbReference>
<sequence length="1381" mass="153445">MKEEERDRLLEALSTDLKNISLESRKKFPSVKESAEEAIVKIRSYPEWELKNLSHQVLIPLAQGCETKEPKIVRSSLHSIQRLILAQVLDYKGALSVTQTLWMLMEASVEEIKILQTLTLLVTSSRVLVHESLSKALVLALRLHYTKDPDINTLAGATVRQLIPSVFERVSKDDEEETVFSNDAHQLFQDIVLLVSGTHYGNRDIFLSLTAKFLDPDKPSWQNCSALEVIHKILVKTDLITFICLNFDLKEHSTNVFQDIVNGLGAYVQNVMMSSSSSPLDVEYNGSNSGNMVGPSSGGNGASNNGNNSVLYGGLSPQPGFYYRSVWKPLTMSFIGGHTKEIYLETSEKIDPPLVSEGYGISLAYVCLLDTVRSLSLLIQGSGECTGVDRKLLNDEVCQKAGLLGLNKARDAFLAAICKASLPPHYTLTVLKSTASTQTVSGPRIHHNNESHSQQASENDLRHQVVAVGTPLPTASLPASAHQGPVMLTSKNLQCMRAILSVAHCHGNLLGTSWHIILTSLQHLVWILGLKPVANGGALSSTSPTNSSTSTNVENSSSVITTAVMADLPVLSNMVTRLFESSCDLSDESVNHLIEALCVLSEESMELATLNREPSLFAVAKLLETALVNLTRLDVIWRPITNHLLLVCQHPHLRMRQWGSEALTFLCKQSLQQDYDPPINDSSKLQTLLLSPLFELCAIPFPDVRQKQLDTVLHIIHTSGEALKDGWPVILNIIGSLDESHSDILIRNSFQCIQLIFTDYLPALPYRCYPLCVETAAKFGSQTAELNVSLTAIGLLWNLSDYFFQNVNSIELDNSSSSVCSIFPEFPGCKNMPSFDKLWMCLYCKLKDLCLDNRPSVRKSAGQTLFSTIAAHGSILHVSSFKANVRARKKESDAIMIHHSRNTAQKQWAETKVLTVSGVVRVFNTKRALLKSLGDYSQAWTVLLEFVEKVALSETMEVSLAALKALHENVWINIGNVKAKIYAEEIGDSSVHSTVLLTGLMQIFQSLFPHLRPCFSHKDVQKLGEVLLLCLRVPVDGESDLLTSVHKSCLDVIKIVKSHCVEEKSRSNIPALFEILFQFTEYAFLAPEKSKKNGTSKSTTQTCTEPFMLEDNILYKIVVVLGKPLRKKYDCFRDNDWRVAITVLLKILRRGIQIARCETDKGFDSFWMELGEVLECFLFPKEANTDEDRSADEAVDCEFVELLKTQVLPYPVSVPEFFIRKMVVLLNRGSIHTSVKLNKDNSFGFREDFAQQCFETLLEFSLLETDDTVDLGSMGTASSSSSVFICFCIPLDVLSEATENDKLYQNMPLPRAKIAEITFVLKAIATVISSAKKTNKVNKKTWKQILGLYPLLVQCTGCASTQINEAVKLALMEYNDLLKPF</sequence>
<feature type="domain" description="Mon2/Sec7/BIG1-like dimerisation and cyclophilin-binding" evidence="3">
    <location>
        <begin position="6"/>
        <end position="174"/>
    </location>
</feature>
<dbReference type="SUPFAM" id="SSF48371">
    <property type="entry name" value="ARM repeat"/>
    <property type="match status" value="1"/>
</dbReference>
<feature type="domain" description="Mon2 C-terminal" evidence="2">
    <location>
        <begin position="991"/>
        <end position="1092"/>
    </location>
</feature>
<accession>A0A7R8D018</accession>
<evidence type="ECO:0000259" key="2">
    <source>
        <dbReference type="Pfam" id="PF16206"/>
    </source>
</evidence>
<dbReference type="InterPro" id="IPR016024">
    <property type="entry name" value="ARM-type_fold"/>
</dbReference>
<dbReference type="InterPro" id="IPR032629">
    <property type="entry name" value="DCB_dom"/>
</dbReference>
<dbReference type="Pfam" id="PF16206">
    <property type="entry name" value="Mon2_C"/>
    <property type="match status" value="3"/>
</dbReference>
<protein>
    <submittedName>
        <fullName evidence="4">Protein MON2 homolog</fullName>
    </submittedName>
</protein>
<dbReference type="PANTHER" id="PTHR34199:SF4">
    <property type="entry name" value="ARM REPEAT SUPERFAMILY PROTEIN"/>
    <property type="match status" value="1"/>
</dbReference>
<dbReference type="InterPro" id="IPR015403">
    <property type="entry name" value="Mon2/Sec7/BIG1-like_HDS"/>
</dbReference>
<dbReference type="PANTHER" id="PTHR34199">
    <property type="entry name" value="NUMOD3 MOTIF FAMILY PROTEIN, EXPRESSED"/>
    <property type="match status" value="1"/>
</dbReference>
<dbReference type="OrthoDB" id="294853at2759"/>
<evidence type="ECO:0000313" key="5">
    <source>
        <dbReference type="Proteomes" id="UP000675881"/>
    </source>
</evidence>
<evidence type="ECO:0000313" key="4">
    <source>
        <dbReference type="EMBL" id="CAF2980563.1"/>
    </source>
</evidence>
<dbReference type="InterPro" id="IPR032817">
    <property type="entry name" value="Mon2_C"/>
</dbReference>
<name>A0A7R8D018_LEPSM</name>
<proteinExistence type="predicted"/>
<gene>
    <name evidence="4" type="ORF">LSAA_12354</name>
</gene>
<dbReference type="Proteomes" id="UP000675881">
    <property type="component" value="Chromosome 6"/>
</dbReference>
<keyword evidence="5" id="KW-1185">Reference proteome</keyword>
<evidence type="ECO:0000259" key="3">
    <source>
        <dbReference type="Pfam" id="PF16213"/>
    </source>
</evidence>
<feature type="domain" description="Mon2 C-terminal" evidence="2">
    <location>
        <begin position="758"/>
        <end position="974"/>
    </location>
</feature>
<dbReference type="Pfam" id="PF09324">
    <property type="entry name" value="Sec7-like_HDS"/>
    <property type="match status" value="1"/>
</dbReference>
<feature type="domain" description="Mon2 C-terminal" evidence="2">
    <location>
        <begin position="1101"/>
        <end position="1380"/>
    </location>
</feature>